<feature type="region of interest" description="Disordered" evidence="1">
    <location>
        <begin position="1"/>
        <end position="29"/>
    </location>
</feature>
<evidence type="ECO:0000313" key="2">
    <source>
        <dbReference type="EMBL" id="KAJ4426534.1"/>
    </source>
</evidence>
<evidence type="ECO:0000256" key="1">
    <source>
        <dbReference type="SAM" id="MobiDB-lite"/>
    </source>
</evidence>
<name>A0ABQ8RXX7_PERAM</name>
<evidence type="ECO:0000313" key="3">
    <source>
        <dbReference type="Proteomes" id="UP001148838"/>
    </source>
</evidence>
<sequence length="95" mass="11107">MCPPSIVMHLGRRKRNTGSNTSYNGWEDHQNHTIPPFRLDDRPPLLRHVGVRPKEDIWFWPFVSCSAKIIKRVKRFREAAKEGLEMHAKKMKAAT</sequence>
<organism evidence="2 3">
    <name type="scientific">Periplaneta americana</name>
    <name type="common">American cockroach</name>
    <name type="synonym">Blatta americana</name>
    <dbReference type="NCBI Taxonomy" id="6978"/>
    <lineage>
        <taxon>Eukaryota</taxon>
        <taxon>Metazoa</taxon>
        <taxon>Ecdysozoa</taxon>
        <taxon>Arthropoda</taxon>
        <taxon>Hexapoda</taxon>
        <taxon>Insecta</taxon>
        <taxon>Pterygota</taxon>
        <taxon>Neoptera</taxon>
        <taxon>Polyneoptera</taxon>
        <taxon>Dictyoptera</taxon>
        <taxon>Blattodea</taxon>
        <taxon>Blattoidea</taxon>
        <taxon>Blattidae</taxon>
        <taxon>Blattinae</taxon>
        <taxon>Periplaneta</taxon>
    </lineage>
</organism>
<keyword evidence="3" id="KW-1185">Reference proteome</keyword>
<protein>
    <submittedName>
        <fullName evidence="2">Uncharacterized protein</fullName>
    </submittedName>
</protein>
<reference evidence="2 3" key="1">
    <citation type="journal article" date="2022" name="Allergy">
        <title>Genome assembly and annotation of Periplaneta americana reveal a comprehensive cockroach allergen profile.</title>
        <authorList>
            <person name="Wang L."/>
            <person name="Xiong Q."/>
            <person name="Saelim N."/>
            <person name="Wang L."/>
            <person name="Nong W."/>
            <person name="Wan A.T."/>
            <person name="Shi M."/>
            <person name="Liu X."/>
            <person name="Cao Q."/>
            <person name="Hui J.H.L."/>
            <person name="Sookrung N."/>
            <person name="Leung T.F."/>
            <person name="Tungtrongchitr A."/>
            <person name="Tsui S.K.W."/>
        </authorList>
    </citation>
    <scope>NUCLEOTIDE SEQUENCE [LARGE SCALE GENOMIC DNA]</scope>
    <source>
        <strain evidence="2">PWHHKU_190912</strain>
    </source>
</reference>
<dbReference type="Proteomes" id="UP001148838">
    <property type="component" value="Unassembled WGS sequence"/>
</dbReference>
<accession>A0ABQ8RXX7</accession>
<proteinExistence type="predicted"/>
<gene>
    <name evidence="2" type="ORF">ANN_27348</name>
</gene>
<dbReference type="EMBL" id="JAJSOF020000040">
    <property type="protein sequence ID" value="KAJ4426534.1"/>
    <property type="molecule type" value="Genomic_DNA"/>
</dbReference>
<comment type="caution">
    <text evidence="2">The sequence shown here is derived from an EMBL/GenBank/DDBJ whole genome shotgun (WGS) entry which is preliminary data.</text>
</comment>